<dbReference type="Gene3D" id="3.90.180.10">
    <property type="entry name" value="Medium-chain alcohol dehydrogenases, catalytic domain"/>
    <property type="match status" value="1"/>
</dbReference>
<feature type="domain" description="Alcohol dehydrogenase-like N-terminal" evidence="8">
    <location>
        <begin position="24"/>
        <end position="140"/>
    </location>
</feature>
<evidence type="ECO:0000313" key="9">
    <source>
        <dbReference type="EMBL" id="KGT74742.1"/>
    </source>
</evidence>
<dbReference type="STRING" id="375.BKD09_RS23295"/>
<feature type="domain" description="Alcohol dehydrogenase-like C-terminal" evidence="7">
    <location>
        <begin position="179"/>
        <end position="303"/>
    </location>
</feature>
<evidence type="ECO:0000256" key="2">
    <source>
        <dbReference type="ARBA" id="ARBA00008072"/>
    </source>
</evidence>
<evidence type="ECO:0000256" key="3">
    <source>
        <dbReference type="ARBA" id="ARBA00022723"/>
    </source>
</evidence>
<sequence length="343" mass="36227">MRAVVIHAPKDLRIDSYPDPAPTPGEVRVKIANGGICGSDLHYYHHGGFGVVRIQQPMALGHEIAGVVAAVGDGVTNVKPGVRVAVNPSRPCGQCLHCQEGMRNQCLDMRFLGSAMRFPHVQGGFREFITVDAKQAVPIADKLSLAEAAVAEPLAVCLHAGKQAGPLLGKRVLITGCGPIGALMILVSRFGGASEIVVTDVADAPLAVAKKLGATHAINIATDATALDPWRAGKGVFDTLFEASGNQAALRTALDVLRPGATLVQLGLGGEMTLPINFIVAKELQLRGTFRFDPEFELAVRLMGEGLIDVKPLITATMPFENAVAAFELASDRSQSMKVQLTF</sequence>
<dbReference type="InterPro" id="IPR002328">
    <property type="entry name" value="ADH_Zn_CS"/>
</dbReference>
<evidence type="ECO:0000256" key="5">
    <source>
        <dbReference type="ARBA" id="ARBA00023002"/>
    </source>
</evidence>
<dbReference type="GO" id="GO:0008270">
    <property type="term" value="F:zinc ion binding"/>
    <property type="evidence" value="ECO:0007669"/>
    <property type="project" value="InterPro"/>
</dbReference>
<accession>A0A0A3XJZ2</accession>
<dbReference type="Gene3D" id="3.40.50.720">
    <property type="entry name" value="NAD(P)-binding Rossmann-like Domain"/>
    <property type="match status" value="1"/>
</dbReference>
<dbReference type="AlphaFoldDB" id="A0A0A3XJZ2"/>
<dbReference type="CDD" id="cd08232">
    <property type="entry name" value="idonate-5-DH"/>
    <property type="match status" value="1"/>
</dbReference>
<dbReference type="InterPro" id="IPR013154">
    <property type="entry name" value="ADH-like_N"/>
</dbReference>
<gene>
    <name evidence="9" type="ORF">MA20_35840</name>
</gene>
<keyword evidence="4 6" id="KW-0862">Zinc</keyword>
<dbReference type="eggNOG" id="COG1063">
    <property type="taxonomic scope" value="Bacteria"/>
</dbReference>
<proteinExistence type="inferred from homology"/>
<dbReference type="PANTHER" id="PTHR43161:SF9">
    <property type="entry name" value="SORBITOL DEHYDROGENASE"/>
    <property type="match status" value="1"/>
</dbReference>
<evidence type="ECO:0000256" key="4">
    <source>
        <dbReference type="ARBA" id="ARBA00022833"/>
    </source>
</evidence>
<evidence type="ECO:0000256" key="6">
    <source>
        <dbReference type="RuleBase" id="RU361277"/>
    </source>
</evidence>
<dbReference type="Pfam" id="PF08240">
    <property type="entry name" value="ADH_N"/>
    <property type="match status" value="1"/>
</dbReference>
<dbReference type="Proteomes" id="UP000030377">
    <property type="component" value="Unassembled WGS sequence"/>
</dbReference>
<dbReference type="PANTHER" id="PTHR43161">
    <property type="entry name" value="SORBITOL DEHYDROGENASE"/>
    <property type="match status" value="1"/>
</dbReference>
<dbReference type="GO" id="GO:0016491">
    <property type="term" value="F:oxidoreductase activity"/>
    <property type="evidence" value="ECO:0007669"/>
    <property type="project" value="UniProtKB-KW"/>
</dbReference>
<keyword evidence="5" id="KW-0560">Oxidoreductase</keyword>
<evidence type="ECO:0000259" key="8">
    <source>
        <dbReference type="Pfam" id="PF08240"/>
    </source>
</evidence>
<dbReference type="InterPro" id="IPR013149">
    <property type="entry name" value="ADH-like_C"/>
</dbReference>
<organism evidence="9 10">
    <name type="scientific">Bradyrhizobium japonicum</name>
    <dbReference type="NCBI Taxonomy" id="375"/>
    <lineage>
        <taxon>Bacteria</taxon>
        <taxon>Pseudomonadati</taxon>
        <taxon>Pseudomonadota</taxon>
        <taxon>Alphaproteobacteria</taxon>
        <taxon>Hyphomicrobiales</taxon>
        <taxon>Nitrobacteraceae</taxon>
        <taxon>Bradyrhizobium</taxon>
    </lineage>
</organism>
<comment type="cofactor">
    <cofactor evidence="1 6">
        <name>Zn(2+)</name>
        <dbReference type="ChEBI" id="CHEBI:29105"/>
    </cofactor>
</comment>
<evidence type="ECO:0000259" key="7">
    <source>
        <dbReference type="Pfam" id="PF00107"/>
    </source>
</evidence>
<keyword evidence="3 6" id="KW-0479">Metal-binding</keyword>
<dbReference type="EMBL" id="JRPN01000028">
    <property type="protein sequence ID" value="KGT74742.1"/>
    <property type="molecule type" value="Genomic_DNA"/>
</dbReference>
<evidence type="ECO:0000256" key="1">
    <source>
        <dbReference type="ARBA" id="ARBA00001947"/>
    </source>
</evidence>
<dbReference type="Pfam" id="PF00107">
    <property type="entry name" value="ADH_zinc_N"/>
    <property type="match status" value="1"/>
</dbReference>
<dbReference type="InterPro" id="IPR036291">
    <property type="entry name" value="NAD(P)-bd_dom_sf"/>
</dbReference>
<dbReference type="RefSeq" id="WP_028154961.1">
    <property type="nucleotide sequence ID" value="NZ_JANUDC010000001.1"/>
</dbReference>
<comment type="caution">
    <text evidence="9">The sequence shown here is derived from an EMBL/GenBank/DDBJ whole genome shotgun (WGS) entry which is preliminary data.</text>
</comment>
<protein>
    <submittedName>
        <fullName evidence="9">Phosphoesterase</fullName>
    </submittedName>
</protein>
<name>A0A0A3XJZ2_BRAJP</name>
<dbReference type="PROSITE" id="PS00059">
    <property type="entry name" value="ADH_ZINC"/>
    <property type="match status" value="1"/>
</dbReference>
<evidence type="ECO:0000313" key="10">
    <source>
        <dbReference type="Proteomes" id="UP000030377"/>
    </source>
</evidence>
<dbReference type="InterPro" id="IPR011032">
    <property type="entry name" value="GroES-like_sf"/>
</dbReference>
<dbReference type="SUPFAM" id="SSF51735">
    <property type="entry name" value="NAD(P)-binding Rossmann-fold domains"/>
    <property type="match status" value="1"/>
</dbReference>
<dbReference type="SUPFAM" id="SSF50129">
    <property type="entry name" value="GroES-like"/>
    <property type="match status" value="1"/>
</dbReference>
<comment type="similarity">
    <text evidence="2 6">Belongs to the zinc-containing alcohol dehydrogenase family.</text>
</comment>
<reference evidence="9 10" key="1">
    <citation type="submission" date="2014-09" db="EMBL/GenBank/DDBJ databases">
        <title>Draft genome of Bradyrhizobium japonicum Is-34.</title>
        <authorList>
            <person name="Tsurumaru H."/>
            <person name="Yamakawa T."/>
            <person name="Hashimoto S."/>
            <person name="Okizaki K."/>
            <person name="Kanesaki Y."/>
            <person name="Yoshikawa H."/>
            <person name="Yajima S."/>
        </authorList>
    </citation>
    <scope>NUCLEOTIDE SEQUENCE [LARGE SCALE GENOMIC DNA]</scope>
    <source>
        <strain evidence="9 10">Is-34</strain>
    </source>
</reference>